<keyword evidence="2" id="KW-0472">Membrane</keyword>
<keyword evidence="2" id="KW-0812">Transmembrane</keyword>
<evidence type="ECO:0000313" key="3">
    <source>
        <dbReference type="EMBL" id="OGD65538.1"/>
    </source>
</evidence>
<proteinExistence type="predicted"/>
<evidence type="ECO:0000313" key="4">
    <source>
        <dbReference type="Proteomes" id="UP000178583"/>
    </source>
</evidence>
<keyword evidence="2" id="KW-1133">Transmembrane helix</keyword>
<sequence>MGKKHKKFKKKMLKMQKLVAKQVTAERIESTSEMTGDAERESTRENQAVLNHPGSSAFLGPDKEYPSIKKDVLKIVISLASILVLLFILFYINQKTGILSSLGDWAYRVSNIHTQ</sequence>
<organism evidence="3 4">
    <name type="scientific">Candidatus Berkelbacteria bacterium RIFOXYA2_FULL_43_10</name>
    <dbReference type="NCBI Taxonomy" id="1797472"/>
    <lineage>
        <taxon>Bacteria</taxon>
        <taxon>Candidatus Berkelbacteria</taxon>
    </lineage>
</organism>
<feature type="region of interest" description="Disordered" evidence="1">
    <location>
        <begin position="27"/>
        <end position="54"/>
    </location>
</feature>
<gene>
    <name evidence="3" type="ORF">A2215_02710</name>
</gene>
<evidence type="ECO:0000256" key="2">
    <source>
        <dbReference type="SAM" id="Phobius"/>
    </source>
</evidence>
<dbReference type="EMBL" id="MEZY01000010">
    <property type="protein sequence ID" value="OGD65538.1"/>
    <property type="molecule type" value="Genomic_DNA"/>
</dbReference>
<feature type="transmembrane region" description="Helical" evidence="2">
    <location>
        <begin position="72"/>
        <end position="92"/>
    </location>
</feature>
<protein>
    <submittedName>
        <fullName evidence="3">Uncharacterized protein</fullName>
    </submittedName>
</protein>
<evidence type="ECO:0000256" key="1">
    <source>
        <dbReference type="SAM" id="MobiDB-lite"/>
    </source>
</evidence>
<comment type="caution">
    <text evidence="3">The sequence shown here is derived from an EMBL/GenBank/DDBJ whole genome shotgun (WGS) entry which is preliminary data.</text>
</comment>
<dbReference type="Proteomes" id="UP000178583">
    <property type="component" value="Unassembled WGS sequence"/>
</dbReference>
<dbReference type="AlphaFoldDB" id="A0A1F5EDR7"/>
<name>A0A1F5EDR7_9BACT</name>
<accession>A0A1F5EDR7</accession>
<reference evidence="3 4" key="1">
    <citation type="journal article" date="2016" name="Nat. Commun.">
        <title>Thousands of microbial genomes shed light on interconnected biogeochemical processes in an aquifer system.</title>
        <authorList>
            <person name="Anantharaman K."/>
            <person name="Brown C.T."/>
            <person name="Hug L.A."/>
            <person name="Sharon I."/>
            <person name="Castelle C.J."/>
            <person name="Probst A.J."/>
            <person name="Thomas B.C."/>
            <person name="Singh A."/>
            <person name="Wilkins M.J."/>
            <person name="Karaoz U."/>
            <person name="Brodie E.L."/>
            <person name="Williams K.H."/>
            <person name="Hubbard S.S."/>
            <person name="Banfield J.F."/>
        </authorList>
    </citation>
    <scope>NUCLEOTIDE SEQUENCE [LARGE SCALE GENOMIC DNA]</scope>
</reference>